<sequence length="1768" mass="191652">MDPSGGNRNVMPNDTGLYNQQTAMASSGMYNPMMMGGYNSSSGSVEGLTVQCDMVNSQVNVLPPMGTFIGQTNYSNCLTMQGQQSPHLTRLGMQNLSPYPNMAQNVCVPSNNTLPSFGHCFLTPSFNQQQALFAGNANQGDRVSSGFHVISNQMPGMGVTVSSATNPMHTSNAPIINSSAFIPKTSVYENVCAPFSSSERLLSQHADVFNVISSIPQKIILQQHKSQELVEENVVSSTHESVTSPVAHALPAGDAVLQNQIDVNKVLHHSNVNVKQNKGEILVPKQVTMGSVDPPKKESTSVPKSESPKFMKEETLSQIIVPLGWSREKKDGAIVYYSPSNVPLCSIEEVNQYLLSDSTCKCGLECPVVVSKTFNFDVSVESTKWSLELTKSSEDLTNLCNHRRKIINMATFQSSALTVTEEPGGGVVASSKSTDKSKTKKKRSRAGSYSSPYDRVRVADLIAERDRLRLEEETLARQASKDHMDKPVMTSVEIQSSIDHVKTPPSSAPRTGLMSPPLPPPSVVQPLLQTVSEAPHVYTQQFSSMHSAGMIPSSYPQNIADAINAARNSHVGLTAQSQTFFPTDSVHPHQAVNLPPLGSPTMGPQSFSLFPQTGGFGVPPGYLEKRGNSSYPMPYTKPSMYRFTNPALSDLIDPISWSEKKKPKSKKPRAKKEKKKTVSVFESDTPPPNVDVSVLKDHGHGPIPKVKCSTPSSQFVENATGYLADQALMIKSSLASGSQDSKENPSTSQVSYSLPTSSSYGTANDNLDISTNVVVHTSQPDRPDLSISISDTTMRALSMSDNTFTEDRCHSLSPSDSNGECPAETMMPTSIVHHTGKPEVPKVEIKVSDSIKLTDVAHVATIPMQTLNTVNSKQSDGAVLPNFSTIQQLLGYNMSNQFPASKMLSAAARAQMAQKTTVEPTELSNVQVTQQLLTSFQKNFLDKSGSNVGIIANEQDALKFLGQKATLVSSSASGILPASQQSGLNSSGLKISTSTAPTFSINSQIPSVLLQSGSQQQIGTEVSNVLTVLNNSQQMPQILSSSGAPLLSTATPTTPVMTTQLISQQPAVASSQSAHISGSQANLIQTQSAQIATTQQAPIIYTQATSILSTQTTPIMHTQATPIINTQATPIMNTQNSQFLSAVGNINQNTVMFSNPALNCAQNSSMFNQVMNPSSLMVPGNLAYAPDQCMPGNFNLGGVGNQQLVGNNSNVCIKPLGQFINMDANQIKQGLPPHSCDLAQSNLQSGIPNPTGQLLVLPNLQMPLVQVFNNGQKNGAPDINSLLSQLQTNIAPMLNAQQVWNNLTTGSNLTAMQLQTLQLQQQLLQQIQQLQGMQSLINQFSAGDINKVPAQFSMEMDRKDSNALSMVTMVNDVSTTTESPPLQSQENDEESSMELSSEVTSTHAGNTDSEIADSTREEDSNNLTVENKRTEDEMDVDAEIPTERESEDEQVMSNDLEVNEEMRSYNSQHSNEEQENCCVSQGPVHDYDGEHLSQECSEDDTRINSSTQTKVEKDCDTSTDTKCHDKEEAQSDKKATTEEECLHLKMCDGDSESKISSLQKGKTIRRDDSVCVPDSSQSKENSGSPICDVPVVTSSTKHSNNTTELGTKSLTEDFTADSSVVKGVNGGVTFIEGDLIWGQIRGFPSWPGKVVPPCEVIDPEPLEMGKIWVKWYGDHTFTQVEQDKLKSLVDGLKAHQRQRNRKGRKMNSNLEAAIQEALADLGQITTSNINSKGKSSKKKRTYLSKYLDIANQWWRSAHLKEKPIVSLR</sequence>
<dbReference type="SMART" id="SM00293">
    <property type="entry name" value="PWWP"/>
    <property type="match status" value="1"/>
</dbReference>
<dbReference type="CDD" id="cd20141">
    <property type="entry name" value="PWWP_MBD5"/>
    <property type="match status" value="1"/>
</dbReference>
<feature type="region of interest" description="Disordered" evidence="1">
    <location>
        <begin position="289"/>
        <end position="308"/>
    </location>
</feature>
<feature type="compositionally biased region" description="Polar residues" evidence="1">
    <location>
        <begin position="1574"/>
        <end position="1584"/>
    </location>
</feature>
<dbReference type="GO" id="GO:0010369">
    <property type="term" value="C:chromocenter"/>
    <property type="evidence" value="ECO:0007669"/>
    <property type="project" value="TreeGrafter"/>
</dbReference>
<organism evidence="2">
    <name type="scientific">Magallana gigas</name>
    <name type="common">Pacific oyster</name>
    <name type="synonym">Crassostrea gigas</name>
    <dbReference type="NCBI Taxonomy" id="29159"/>
    <lineage>
        <taxon>Eukaryota</taxon>
        <taxon>Metazoa</taxon>
        <taxon>Spiralia</taxon>
        <taxon>Lophotrochozoa</taxon>
        <taxon>Mollusca</taxon>
        <taxon>Bivalvia</taxon>
        <taxon>Autobranchia</taxon>
        <taxon>Pteriomorphia</taxon>
        <taxon>Ostreida</taxon>
        <taxon>Ostreoidea</taxon>
        <taxon>Ostreidae</taxon>
        <taxon>Magallana</taxon>
    </lineage>
</organism>
<feature type="region of interest" description="Disordered" evidence="1">
    <location>
        <begin position="1373"/>
        <end position="1538"/>
    </location>
</feature>
<feature type="compositionally biased region" description="Basic residues" evidence="1">
    <location>
        <begin position="661"/>
        <end position="677"/>
    </location>
</feature>
<dbReference type="Pfam" id="PF00855">
    <property type="entry name" value="PWWP"/>
    <property type="match status" value="1"/>
</dbReference>
<feature type="region of interest" description="Disordered" evidence="1">
    <location>
        <begin position="659"/>
        <end position="685"/>
    </location>
</feature>
<dbReference type="GO" id="GO:0003677">
    <property type="term" value="F:DNA binding"/>
    <property type="evidence" value="ECO:0007669"/>
    <property type="project" value="InterPro"/>
</dbReference>
<feature type="compositionally biased region" description="Basic and acidic residues" evidence="1">
    <location>
        <begin position="1510"/>
        <end position="1538"/>
    </location>
</feature>
<evidence type="ECO:0000256" key="1">
    <source>
        <dbReference type="SAM" id="MobiDB-lite"/>
    </source>
</evidence>
<feature type="region of interest" description="Disordered" evidence="1">
    <location>
        <begin position="1566"/>
        <end position="1587"/>
    </location>
</feature>
<feature type="region of interest" description="Disordered" evidence="1">
    <location>
        <begin position="735"/>
        <end position="757"/>
    </location>
</feature>
<dbReference type="PANTHER" id="PTHR16112:SF16">
    <property type="entry name" value="SIX-BANDED, ISOFORM H"/>
    <property type="match status" value="1"/>
</dbReference>
<name>K1QU49_MAGGI</name>
<feature type="compositionally biased region" description="Acidic residues" evidence="1">
    <location>
        <begin position="1432"/>
        <end position="1450"/>
    </location>
</feature>
<feature type="compositionally biased region" description="Polar residues" evidence="1">
    <location>
        <begin position="1373"/>
        <end position="1385"/>
    </location>
</feature>
<dbReference type="EMBL" id="JH817892">
    <property type="protein sequence ID" value="EKC40372.1"/>
    <property type="molecule type" value="Genomic_DNA"/>
</dbReference>
<protein>
    <submittedName>
        <fullName evidence="2">Methyl-CpG-binding domain protein 5</fullName>
    </submittedName>
</protein>
<dbReference type="HOGENOM" id="CLU_238907_0_0_1"/>
<dbReference type="GO" id="GO:0003682">
    <property type="term" value="F:chromatin binding"/>
    <property type="evidence" value="ECO:0007669"/>
    <property type="project" value="TreeGrafter"/>
</dbReference>
<gene>
    <name evidence="2" type="ORF">CGI_10012606</name>
</gene>
<feature type="compositionally biased region" description="Polar residues" evidence="1">
    <location>
        <begin position="1393"/>
        <end position="1409"/>
    </location>
</feature>
<dbReference type="Gene3D" id="2.30.30.140">
    <property type="match status" value="1"/>
</dbReference>
<dbReference type="InterPro" id="IPR000313">
    <property type="entry name" value="PWWP_dom"/>
</dbReference>
<feature type="compositionally biased region" description="Polar residues" evidence="1">
    <location>
        <begin position="497"/>
        <end position="509"/>
    </location>
</feature>
<feature type="region of interest" description="Disordered" evidence="1">
    <location>
        <begin position="497"/>
        <end position="519"/>
    </location>
</feature>
<dbReference type="PANTHER" id="PTHR16112">
    <property type="entry name" value="METHYL-CPG BINDING PROTEIN, DROSOPHILA"/>
    <property type="match status" value="1"/>
</dbReference>
<dbReference type="SUPFAM" id="SSF63748">
    <property type="entry name" value="Tudor/PWWP/MBT"/>
    <property type="match status" value="1"/>
</dbReference>
<reference evidence="2" key="1">
    <citation type="journal article" date="2012" name="Nature">
        <title>The oyster genome reveals stress adaptation and complexity of shell formation.</title>
        <authorList>
            <person name="Zhang G."/>
            <person name="Fang X."/>
            <person name="Guo X."/>
            <person name="Li L."/>
            <person name="Luo R."/>
            <person name="Xu F."/>
            <person name="Yang P."/>
            <person name="Zhang L."/>
            <person name="Wang X."/>
            <person name="Qi H."/>
            <person name="Xiong Z."/>
            <person name="Que H."/>
            <person name="Xie Y."/>
            <person name="Holland P.W."/>
            <person name="Paps J."/>
            <person name="Zhu Y."/>
            <person name="Wu F."/>
            <person name="Chen Y."/>
            <person name="Wang J."/>
            <person name="Peng C."/>
            <person name="Meng J."/>
            <person name="Yang L."/>
            <person name="Liu J."/>
            <person name="Wen B."/>
            <person name="Zhang N."/>
            <person name="Huang Z."/>
            <person name="Zhu Q."/>
            <person name="Feng Y."/>
            <person name="Mount A."/>
            <person name="Hedgecock D."/>
            <person name="Xu Z."/>
            <person name="Liu Y."/>
            <person name="Domazet-Loso T."/>
            <person name="Du Y."/>
            <person name="Sun X."/>
            <person name="Zhang S."/>
            <person name="Liu B."/>
            <person name="Cheng P."/>
            <person name="Jiang X."/>
            <person name="Li J."/>
            <person name="Fan D."/>
            <person name="Wang W."/>
            <person name="Fu W."/>
            <person name="Wang T."/>
            <person name="Wang B."/>
            <person name="Zhang J."/>
            <person name="Peng Z."/>
            <person name="Li Y."/>
            <person name="Li N."/>
            <person name="Wang J."/>
            <person name="Chen M."/>
            <person name="He Y."/>
            <person name="Tan F."/>
            <person name="Song X."/>
            <person name="Zheng Q."/>
            <person name="Huang R."/>
            <person name="Yang H."/>
            <person name="Du X."/>
            <person name="Chen L."/>
            <person name="Yang M."/>
            <person name="Gaffney P.M."/>
            <person name="Wang S."/>
            <person name="Luo L."/>
            <person name="She Z."/>
            <person name="Ming Y."/>
            <person name="Huang W."/>
            <person name="Zhang S."/>
            <person name="Huang B."/>
            <person name="Zhang Y."/>
            <person name="Qu T."/>
            <person name="Ni P."/>
            <person name="Miao G."/>
            <person name="Wang J."/>
            <person name="Wang Q."/>
            <person name="Steinberg C.E."/>
            <person name="Wang H."/>
            <person name="Li N."/>
            <person name="Qian L."/>
            <person name="Zhang G."/>
            <person name="Li Y."/>
            <person name="Yang H."/>
            <person name="Liu X."/>
            <person name="Wang J."/>
            <person name="Yin Y."/>
            <person name="Wang J."/>
        </authorList>
    </citation>
    <scope>NUCLEOTIDE SEQUENCE [LARGE SCALE GENOMIC DNA]</scope>
    <source>
        <strain evidence="2">05x7-T-G4-1.051#20</strain>
    </source>
</reference>
<accession>K1QU49</accession>
<dbReference type="InParanoid" id="K1QU49"/>
<dbReference type="GO" id="GO:0005634">
    <property type="term" value="C:nucleus"/>
    <property type="evidence" value="ECO:0007669"/>
    <property type="project" value="TreeGrafter"/>
</dbReference>
<proteinExistence type="predicted"/>
<dbReference type="PROSITE" id="PS50982">
    <property type="entry name" value="MBD"/>
    <property type="match status" value="1"/>
</dbReference>
<dbReference type="PROSITE" id="PS50812">
    <property type="entry name" value="PWWP"/>
    <property type="match status" value="1"/>
</dbReference>
<dbReference type="InterPro" id="IPR001739">
    <property type="entry name" value="Methyl_CpG_DNA-bd"/>
</dbReference>
<feature type="region of interest" description="Disordered" evidence="1">
    <location>
        <begin position="422"/>
        <end position="450"/>
    </location>
</feature>
<evidence type="ECO:0000313" key="2">
    <source>
        <dbReference type="EMBL" id="EKC40372.1"/>
    </source>
</evidence>